<evidence type="ECO:0000256" key="1">
    <source>
        <dbReference type="ARBA" id="ARBA00023118"/>
    </source>
</evidence>
<accession>A0A2U1K7F5</accession>
<name>A0A2U1K7F5_9BACI</name>
<organism evidence="3 4">
    <name type="scientific">Pueribacillus theae</name>
    <dbReference type="NCBI Taxonomy" id="2171751"/>
    <lineage>
        <taxon>Bacteria</taxon>
        <taxon>Bacillati</taxon>
        <taxon>Bacillota</taxon>
        <taxon>Bacilli</taxon>
        <taxon>Bacillales</taxon>
        <taxon>Bacillaceae</taxon>
        <taxon>Pueribacillus</taxon>
    </lineage>
</organism>
<dbReference type="NCBIfam" id="TIGR01894">
    <property type="entry name" value="cas_TM1795_cmr1"/>
    <property type="match status" value="1"/>
</dbReference>
<evidence type="ECO:0000313" key="3">
    <source>
        <dbReference type="EMBL" id="PWA13089.1"/>
    </source>
</evidence>
<dbReference type="InterPro" id="IPR007522">
    <property type="entry name" value="CRISPR-assoc_prot_TM1795"/>
</dbReference>
<reference evidence="3 4" key="1">
    <citation type="submission" date="2018-04" db="EMBL/GenBank/DDBJ databases">
        <title>Camelliibacillus theae gen. nov., sp. nov., isolated from Pu'er tea.</title>
        <authorList>
            <person name="Niu L."/>
        </authorList>
    </citation>
    <scope>NUCLEOTIDE SEQUENCE [LARGE SCALE GENOMIC DNA]</scope>
    <source>
        <strain evidence="3 4">T8</strain>
    </source>
</reference>
<evidence type="ECO:0000259" key="2">
    <source>
        <dbReference type="Pfam" id="PF03787"/>
    </source>
</evidence>
<comment type="caution">
    <text evidence="3">The sequence shown here is derived from an EMBL/GenBank/DDBJ whole genome shotgun (WGS) entry which is preliminary data.</text>
</comment>
<keyword evidence="4" id="KW-1185">Reference proteome</keyword>
<keyword evidence="1" id="KW-0051">Antiviral defense</keyword>
<dbReference type="Pfam" id="PF03787">
    <property type="entry name" value="RAMPs"/>
    <property type="match status" value="1"/>
</dbReference>
<proteinExistence type="predicted"/>
<dbReference type="InterPro" id="IPR005537">
    <property type="entry name" value="RAMP_III_fam"/>
</dbReference>
<gene>
    <name evidence="3" type="primary">cmr1</name>
    <name evidence="3" type="ORF">DCC39_02880</name>
</gene>
<feature type="domain" description="CRISPR type III-associated protein" evidence="2">
    <location>
        <begin position="19"/>
        <end position="166"/>
    </location>
</feature>
<evidence type="ECO:0000313" key="4">
    <source>
        <dbReference type="Proteomes" id="UP000245998"/>
    </source>
</evidence>
<dbReference type="RefSeq" id="WP_116553375.1">
    <property type="nucleotide sequence ID" value="NZ_QCZG01000003.1"/>
</dbReference>
<dbReference type="Proteomes" id="UP000245998">
    <property type="component" value="Unassembled WGS sequence"/>
</dbReference>
<dbReference type="AlphaFoldDB" id="A0A2U1K7F5"/>
<dbReference type="GO" id="GO:0051607">
    <property type="term" value="P:defense response to virus"/>
    <property type="evidence" value="ECO:0007669"/>
    <property type="project" value="UniProtKB-KW"/>
</dbReference>
<sequence>MDIKELIGRTSLLSSSLECRTITPLLMHGGDKEKRRDKEQPASSQLRIPSIKGVIRYWFRALETDLETMYKREVELFGGSSDNALKSRLILTFDKQVVSKKLEKVLPHRSKSFSTYSISPDTSFTLHIKAYKKNEEYFEELLTYVKLSLYLGGFGQRSRRGFGSIEFVDETFSTPETWLQNVQSLIQKVSALPVSLKSEQLIVNKKTTVIGHPQLQAVHIGKAHKVANDVLQNINQASHDVAKKFEGILGSHDPRYASPIIGSVKKIGKEFYPIVTEVKAKNENPRYNDAKMVFLEKVGVQL</sequence>
<protein>
    <submittedName>
        <fullName evidence="3">Type III-B CRISPR module RAMP protein Cmr1</fullName>
    </submittedName>
</protein>
<dbReference type="OrthoDB" id="190500at2"/>
<dbReference type="EMBL" id="QCZG01000003">
    <property type="protein sequence ID" value="PWA13089.1"/>
    <property type="molecule type" value="Genomic_DNA"/>
</dbReference>